<dbReference type="SUPFAM" id="SSF109604">
    <property type="entry name" value="HD-domain/PDEase-like"/>
    <property type="match status" value="1"/>
</dbReference>
<dbReference type="PROSITE" id="PS51831">
    <property type="entry name" value="HD"/>
    <property type="match status" value="1"/>
</dbReference>
<reference evidence="2" key="1">
    <citation type="submission" date="2021-09" db="EMBL/GenBank/DDBJ databases">
        <title>Fulvivirga sp. isolated from coastal sediment.</title>
        <authorList>
            <person name="Yu H."/>
        </authorList>
    </citation>
    <scope>NUCLEOTIDE SEQUENCE</scope>
    <source>
        <strain evidence="2">1062</strain>
    </source>
</reference>
<evidence type="ECO:0000313" key="3">
    <source>
        <dbReference type="Proteomes" id="UP001139409"/>
    </source>
</evidence>
<sequence length="198" mass="23413">MKGYIKIRQSVLDILDKELPDHLYYHSIDHTLDVLKVCNEYIERRKLDDHTAKLLRLGALLHDIGFTVSNVDHEERGVEISQKLLSEYGMPQEDIDVIHGLIRATKIPQNPKTELEKIICDSDLDYLGRNNFYNISGELFRELQAFDIVHDTNEWNKMQIRFLEAHTYHTPFAREFRQPVKEKRIAELKKMVEEHESR</sequence>
<accession>A0A9X1HNX2</accession>
<dbReference type="InterPro" id="IPR003607">
    <property type="entry name" value="HD/PDEase_dom"/>
</dbReference>
<keyword evidence="3" id="KW-1185">Reference proteome</keyword>
<organism evidence="2 3">
    <name type="scientific">Fulvivirga sedimenti</name>
    <dbReference type="NCBI Taxonomy" id="2879465"/>
    <lineage>
        <taxon>Bacteria</taxon>
        <taxon>Pseudomonadati</taxon>
        <taxon>Bacteroidota</taxon>
        <taxon>Cytophagia</taxon>
        <taxon>Cytophagales</taxon>
        <taxon>Fulvivirgaceae</taxon>
        <taxon>Fulvivirga</taxon>
    </lineage>
</organism>
<evidence type="ECO:0000259" key="1">
    <source>
        <dbReference type="PROSITE" id="PS51831"/>
    </source>
</evidence>
<protein>
    <submittedName>
        <fullName evidence="2">HD domain-containing protein</fullName>
    </submittedName>
</protein>
<gene>
    <name evidence="2" type="ORF">LDX50_01205</name>
</gene>
<dbReference type="CDD" id="cd00077">
    <property type="entry name" value="HDc"/>
    <property type="match status" value="1"/>
</dbReference>
<proteinExistence type="predicted"/>
<dbReference type="AlphaFoldDB" id="A0A9X1HNX2"/>
<comment type="caution">
    <text evidence="2">The sequence shown here is derived from an EMBL/GenBank/DDBJ whole genome shotgun (WGS) entry which is preliminary data.</text>
</comment>
<name>A0A9X1HNX2_9BACT</name>
<dbReference type="EMBL" id="JAIXNE010000001">
    <property type="protein sequence ID" value="MCA6073462.1"/>
    <property type="molecule type" value="Genomic_DNA"/>
</dbReference>
<dbReference type="Gene3D" id="1.10.3210.10">
    <property type="entry name" value="Hypothetical protein af1432"/>
    <property type="match status" value="1"/>
</dbReference>
<evidence type="ECO:0000313" key="2">
    <source>
        <dbReference type="EMBL" id="MCA6073462.1"/>
    </source>
</evidence>
<dbReference type="RefSeq" id="WP_225696579.1">
    <property type="nucleotide sequence ID" value="NZ_JAIXNE010000001.1"/>
</dbReference>
<dbReference type="Proteomes" id="UP001139409">
    <property type="component" value="Unassembled WGS sequence"/>
</dbReference>
<feature type="domain" description="HD" evidence="1">
    <location>
        <begin position="27"/>
        <end position="127"/>
    </location>
</feature>
<dbReference type="InterPro" id="IPR006674">
    <property type="entry name" value="HD_domain"/>
</dbReference>
<dbReference type="SMART" id="SM00471">
    <property type="entry name" value="HDc"/>
    <property type="match status" value="1"/>
</dbReference>
<dbReference type="Pfam" id="PF01966">
    <property type="entry name" value="HD"/>
    <property type="match status" value="1"/>
</dbReference>